<accession>A0ABP8U088</accession>
<dbReference type="InterPro" id="IPR036390">
    <property type="entry name" value="WH_DNA-bd_sf"/>
</dbReference>
<dbReference type="PANTHER" id="PTHR43132:SF8">
    <property type="entry name" value="HTH-TYPE TRANSCRIPTIONAL REGULATOR KMTR"/>
    <property type="match status" value="1"/>
</dbReference>
<evidence type="ECO:0000256" key="3">
    <source>
        <dbReference type="ARBA" id="ARBA00023163"/>
    </source>
</evidence>
<feature type="domain" description="HTH arsR-type" evidence="4">
    <location>
        <begin position="259"/>
        <end position="333"/>
    </location>
</feature>
<dbReference type="SMART" id="SM00418">
    <property type="entry name" value="HTH_ARSR"/>
    <property type="match status" value="1"/>
</dbReference>
<keyword evidence="1" id="KW-0805">Transcription regulation</keyword>
<dbReference type="Proteomes" id="UP001500212">
    <property type="component" value="Unassembled WGS sequence"/>
</dbReference>
<dbReference type="SUPFAM" id="SSF46785">
    <property type="entry name" value="Winged helix' DNA-binding domain"/>
    <property type="match status" value="1"/>
</dbReference>
<dbReference type="InterPro" id="IPR051011">
    <property type="entry name" value="Metal_resp_trans_reg"/>
</dbReference>
<proteinExistence type="predicted"/>
<dbReference type="InterPro" id="IPR000835">
    <property type="entry name" value="HTH_MarR-typ"/>
</dbReference>
<dbReference type="InterPro" id="IPR001845">
    <property type="entry name" value="HTH_ArsR_DNA-bd_dom"/>
</dbReference>
<sequence length="335" mass="36806">MGEDVAYRLHFTAQDLARTRIADKAMPFLELHIAMRAVQSRTRRATLDAWRRSVDARLTAPARMALSLVPVVGYAQSLFPPTCAGDPEELPDRVLATPRAEIRAQMSAIAEVQPVPSWTRRLADDRALLKQLGIELRGLYDHLLGPYWANIEGLFAQDRTVRAQQWLTGGVERVLAEANPRWMRWDPPVLEIKMVNGAQHDHMLEGQGVLLHPSALCDRTIIDYEVQPQPVITYPACSDDPLRRMAVLTPERARARPGGAVAALLGQTRSSVLNVIAEHAGCSTKELADLAGVAPASASEHATVLREAGLIHTVRHRNTVRHSPTDLGIGLLGLG</sequence>
<evidence type="ECO:0000259" key="4">
    <source>
        <dbReference type="SMART" id="SM00418"/>
    </source>
</evidence>
<reference evidence="6" key="1">
    <citation type="journal article" date="2019" name="Int. J. Syst. Evol. Microbiol.">
        <title>The Global Catalogue of Microorganisms (GCM) 10K type strain sequencing project: providing services to taxonomists for standard genome sequencing and annotation.</title>
        <authorList>
            <consortium name="The Broad Institute Genomics Platform"/>
            <consortium name="The Broad Institute Genome Sequencing Center for Infectious Disease"/>
            <person name="Wu L."/>
            <person name="Ma J."/>
        </authorList>
    </citation>
    <scope>NUCLEOTIDE SEQUENCE [LARGE SCALE GENOMIC DNA]</scope>
    <source>
        <strain evidence="6">JCM 17938</strain>
    </source>
</reference>
<dbReference type="InterPro" id="IPR011991">
    <property type="entry name" value="ArsR-like_HTH"/>
</dbReference>
<keyword evidence="6" id="KW-1185">Reference proteome</keyword>
<keyword evidence="2" id="KW-0238">DNA-binding</keyword>
<evidence type="ECO:0000313" key="6">
    <source>
        <dbReference type="Proteomes" id="UP001500212"/>
    </source>
</evidence>
<dbReference type="Pfam" id="PF12802">
    <property type="entry name" value="MarR_2"/>
    <property type="match status" value="1"/>
</dbReference>
<protein>
    <submittedName>
        <fullName evidence="5">Winged helix-turn-helix domain-containing protein</fullName>
    </submittedName>
</protein>
<keyword evidence="3" id="KW-0804">Transcription</keyword>
<evidence type="ECO:0000256" key="1">
    <source>
        <dbReference type="ARBA" id="ARBA00023015"/>
    </source>
</evidence>
<evidence type="ECO:0000256" key="2">
    <source>
        <dbReference type="ARBA" id="ARBA00023125"/>
    </source>
</evidence>
<organism evidence="5 6">
    <name type="scientific">Actinoallomurus liliacearum</name>
    <dbReference type="NCBI Taxonomy" id="1080073"/>
    <lineage>
        <taxon>Bacteria</taxon>
        <taxon>Bacillati</taxon>
        <taxon>Actinomycetota</taxon>
        <taxon>Actinomycetes</taxon>
        <taxon>Streptosporangiales</taxon>
        <taxon>Thermomonosporaceae</taxon>
        <taxon>Actinoallomurus</taxon>
    </lineage>
</organism>
<dbReference type="CDD" id="cd00090">
    <property type="entry name" value="HTH_ARSR"/>
    <property type="match status" value="1"/>
</dbReference>
<gene>
    <name evidence="5" type="ORF">GCM10023195_82060</name>
</gene>
<dbReference type="EMBL" id="BAABHJ010000040">
    <property type="protein sequence ID" value="GAA4618281.1"/>
    <property type="molecule type" value="Genomic_DNA"/>
</dbReference>
<dbReference type="Gene3D" id="1.10.10.10">
    <property type="entry name" value="Winged helix-like DNA-binding domain superfamily/Winged helix DNA-binding domain"/>
    <property type="match status" value="1"/>
</dbReference>
<dbReference type="PANTHER" id="PTHR43132">
    <property type="entry name" value="ARSENICAL RESISTANCE OPERON REPRESSOR ARSR-RELATED"/>
    <property type="match status" value="1"/>
</dbReference>
<name>A0ABP8U088_9ACTN</name>
<dbReference type="InterPro" id="IPR036388">
    <property type="entry name" value="WH-like_DNA-bd_sf"/>
</dbReference>
<comment type="caution">
    <text evidence="5">The sequence shown here is derived from an EMBL/GenBank/DDBJ whole genome shotgun (WGS) entry which is preliminary data.</text>
</comment>
<evidence type="ECO:0000313" key="5">
    <source>
        <dbReference type="EMBL" id="GAA4618281.1"/>
    </source>
</evidence>